<dbReference type="AlphaFoldDB" id="A0AAV5SXS3"/>
<proteinExistence type="predicted"/>
<protein>
    <submittedName>
        <fullName evidence="1">Uncharacterized protein</fullName>
    </submittedName>
</protein>
<reference evidence="1" key="1">
    <citation type="submission" date="2023-10" db="EMBL/GenBank/DDBJ databases">
        <title>Genome assembly of Pristionchus species.</title>
        <authorList>
            <person name="Yoshida K."/>
            <person name="Sommer R.J."/>
        </authorList>
    </citation>
    <scope>NUCLEOTIDE SEQUENCE</scope>
    <source>
        <strain evidence="1">RS0144</strain>
    </source>
</reference>
<organism evidence="1 2">
    <name type="scientific">Pristionchus entomophagus</name>
    <dbReference type="NCBI Taxonomy" id="358040"/>
    <lineage>
        <taxon>Eukaryota</taxon>
        <taxon>Metazoa</taxon>
        <taxon>Ecdysozoa</taxon>
        <taxon>Nematoda</taxon>
        <taxon>Chromadorea</taxon>
        <taxon>Rhabditida</taxon>
        <taxon>Rhabditina</taxon>
        <taxon>Diplogasteromorpha</taxon>
        <taxon>Diplogasteroidea</taxon>
        <taxon>Neodiplogasteridae</taxon>
        <taxon>Pristionchus</taxon>
    </lineage>
</organism>
<gene>
    <name evidence="1" type="ORF">PENTCL1PPCAC_7583</name>
</gene>
<evidence type="ECO:0000313" key="2">
    <source>
        <dbReference type="Proteomes" id="UP001432027"/>
    </source>
</evidence>
<keyword evidence="2" id="KW-1185">Reference proteome</keyword>
<name>A0AAV5SXS3_9BILA</name>
<comment type="caution">
    <text evidence="1">The sequence shown here is derived from an EMBL/GenBank/DDBJ whole genome shotgun (WGS) entry which is preliminary data.</text>
</comment>
<accession>A0AAV5SXS3</accession>
<evidence type="ECO:0000313" key="1">
    <source>
        <dbReference type="EMBL" id="GMS85408.1"/>
    </source>
</evidence>
<dbReference type="EMBL" id="BTSX01000002">
    <property type="protein sequence ID" value="GMS85408.1"/>
    <property type="molecule type" value="Genomic_DNA"/>
</dbReference>
<feature type="non-terminal residue" evidence="1">
    <location>
        <position position="1"/>
    </location>
</feature>
<dbReference type="Proteomes" id="UP001432027">
    <property type="component" value="Unassembled WGS sequence"/>
</dbReference>
<sequence>HDGQVALRLSPDAPLHRSPVRGIGRLTRTRPGWNVLLTIQDRKEKQLLCHEQEVRPHSALLPPRRTSREGLSEITIQNILKINKSVINRLILASFLYYNLVSWCQ</sequence>